<dbReference type="Pfam" id="PF18096">
    <property type="entry name" value="Thump_like"/>
    <property type="match status" value="1"/>
</dbReference>
<dbReference type="OrthoDB" id="9810570at2"/>
<dbReference type="GO" id="GO:0032259">
    <property type="term" value="P:methylation"/>
    <property type="evidence" value="ECO:0007669"/>
    <property type="project" value="UniProtKB-KW"/>
</dbReference>
<dbReference type="Proteomes" id="UP000310458">
    <property type="component" value="Unassembled WGS sequence"/>
</dbReference>
<protein>
    <submittedName>
        <fullName evidence="3">SAM-dependent methyltransferase</fullName>
    </submittedName>
</protein>
<sequence length="432" mass="46516">MPDAAENLLKPVLTREAWELLNSLPAYDQKTAQETNLTLRKQGWDPQTVAAVLTQLRLRRDARPKFGNFAGQLLLTQHGLEQATRLQVAARHAHRFRDAGVSHVVDMGCGLGADSLAFASAGLQVTALEADETTAAAALMNLRPFPEAQVIHTTAEQWAADHLLAEGISGTGVWLDPARRTEQSRLWDPEEFSPPLSFVTELAATGVPLGVKLGPGIPHELIPSECEAEWVSVNGELVEVTLWFNGLARHGVRRAATVLSTPPGNPPQAGSPAQETSPSTAVELSSAADFGQSITVSAAGPGGLHGVLWEPDPAVIRSGLVAELCEQVGGRLLDERIAYFCSDEDPDPTPSPLARRFRVVEVIPFSAKRLKQWCAAQQVTSVDIKKRGVDVVPELLRQQILPKKPKGSPTHITLVITRLGSTRLAAVVEPLD</sequence>
<name>A0A5R9B7P4_9MICC</name>
<keyword evidence="3" id="KW-0808">Transferase</keyword>
<dbReference type="RefSeq" id="WP_138254054.1">
    <property type="nucleotide sequence ID" value="NZ_VAVZ01000045.1"/>
</dbReference>
<dbReference type="InterPro" id="IPR041497">
    <property type="entry name" value="Thump-like"/>
</dbReference>
<evidence type="ECO:0000256" key="1">
    <source>
        <dbReference type="SAM" id="MobiDB-lite"/>
    </source>
</evidence>
<keyword evidence="4" id="KW-1185">Reference proteome</keyword>
<dbReference type="SUPFAM" id="SSF53335">
    <property type="entry name" value="S-adenosyl-L-methionine-dependent methyltransferases"/>
    <property type="match status" value="1"/>
</dbReference>
<dbReference type="AlphaFoldDB" id="A0A5R9B7P4"/>
<keyword evidence="3" id="KW-0489">Methyltransferase</keyword>
<feature type="domain" description="THUMP-like" evidence="2">
    <location>
        <begin position="354"/>
        <end position="429"/>
    </location>
</feature>
<proteinExistence type="predicted"/>
<gene>
    <name evidence="3" type="ORF">FEF26_13460</name>
</gene>
<evidence type="ECO:0000313" key="3">
    <source>
        <dbReference type="EMBL" id="TLP93431.1"/>
    </source>
</evidence>
<reference evidence="3 4" key="1">
    <citation type="submission" date="2019-05" db="EMBL/GenBank/DDBJ databases">
        <title>Nesterenkonia sp. GY074 isolated from the Southern Atlantic Ocean.</title>
        <authorList>
            <person name="Zhang G."/>
        </authorList>
    </citation>
    <scope>NUCLEOTIDE SEQUENCE [LARGE SCALE GENOMIC DNA]</scope>
    <source>
        <strain evidence="3 4">GY074</strain>
    </source>
</reference>
<feature type="region of interest" description="Disordered" evidence="1">
    <location>
        <begin position="257"/>
        <end position="284"/>
    </location>
</feature>
<feature type="compositionally biased region" description="Polar residues" evidence="1">
    <location>
        <begin position="271"/>
        <end position="283"/>
    </location>
</feature>
<dbReference type="EMBL" id="VAVZ01000045">
    <property type="protein sequence ID" value="TLP93431.1"/>
    <property type="molecule type" value="Genomic_DNA"/>
</dbReference>
<dbReference type="InterPro" id="IPR029063">
    <property type="entry name" value="SAM-dependent_MTases_sf"/>
</dbReference>
<organism evidence="3 4">
    <name type="scientific">Nesterenkonia salmonea</name>
    <dbReference type="NCBI Taxonomy" id="1804987"/>
    <lineage>
        <taxon>Bacteria</taxon>
        <taxon>Bacillati</taxon>
        <taxon>Actinomycetota</taxon>
        <taxon>Actinomycetes</taxon>
        <taxon>Micrococcales</taxon>
        <taxon>Micrococcaceae</taxon>
        <taxon>Nesterenkonia</taxon>
    </lineage>
</organism>
<evidence type="ECO:0000259" key="2">
    <source>
        <dbReference type="Pfam" id="PF18096"/>
    </source>
</evidence>
<dbReference type="Gene3D" id="3.40.50.150">
    <property type="entry name" value="Vaccinia Virus protein VP39"/>
    <property type="match status" value="1"/>
</dbReference>
<evidence type="ECO:0000313" key="4">
    <source>
        <dbReference type="Proteomes" id="UP000310458"/>
    </source>
</evidence>
<comment type="caution">
    <text evidence="3">The sequence shown here is derived from an EMBL/GenBank/DDBJ whole genome shotgun (WGS) entry which is preliminary data.</text>
</comment>
<accession>A0A5R9B7P4</accession>
<dbReference type="GO" id="GO:0008168">
    <property type="term" value="F:methyltransferase activity"/>
    <property type="evidence" value="ECO:0007669"/>
    <property type="project" value="UniProtKB-KW"/>
</dbReference>